<comment type="caution">
    <text evidence="1">The sequence shown here is derived from an EMBL/GenBank/DDBJ whole genome shotgun (WGS) entry which is preliminary data.</text>
</comment>
<evidence type="ECO:0000313" key="2">
    <source>
        <dbReference type="Proteomes" id="UP001148312"/>
    </source>
</evidence>
<organism evidence="1 2">
    <name type="scientific">Penicillium diatomitis</name>
    <dbReference type="NCBI Taxonomy" id="2819901"/>
    <lineage>
        <taxon>Eukaryota</taxon>
        <taxon>Fungi</taxon>
        <taxon>Dikarya</taxon>
        <taxon>Ascomycota</taxon>
        <taxon>Pezizomycotina</taxon>
        <taxon>Eurotiomycetes</taxon>
        <taxon>Eurotiomycetidae</taxon>
        <taxon>Eurotiales</taxon>
        <taxon>Aspergillaceae</taxon>
        <taxon>Penicillium</taxon>
    </lineage>
</organism>
<dbReference type="Proteomes" id="UP001148312">
    <property type="component" value="Unassembled WGS sequence"/>
</dbReference>
<proteinExistence type="predicted"/>
<dbReference type="EMBL" id="JAPWDQ010000008">
    <property type="protein sequence ID" value="KAJ5483101.1"/>
    <property type="molecule type" value="Genomic_DNA"/>
</dbReference>
<keyword evidence="2" id="KW-1185">Reference proteome</keyword>
<reference evidence="1" key="2">
    <citation type="journal article" date="2023" name="IMA Fungus">
        <title>Comparative genomic study of the Penicillium genus elucidates a diverse pangenome and 15 lateral gene transfer events.</title>
        <authorList>
            <person name="Petersen C."/>
            <person name="Sorensen T."/>
            <person name="Nielsen M.R."/>
            <person name="Sondergaard T.E."/>
            <person name="Sorensen J.L."/>
            <person name="Fitzpatrick D.A."/>
            <person name="Frisvad J.C."/>
            <person name="Nielsen K.L."/>
        </authorList>
    </citation>
    <scope>NUCLEOTIDE SEQUENCE</scope>
    <source>
        <strain evidence="1">IBT 30728</strain>
    </source>
</reference>
<sequence length="65" mass="7007">MQSVEPDYFTCTLGEAVRGRGRPSSATTSFASIIDVIDQQAERYPDLPAIGFAQPREGQQNGSST</sequence>
<name>A0A9X0BT53_9EURO</name>
<dbReference type="AlphaFoldDB" id="A0A9X0BT53"/>
<evidence type="ECO:0000313" key="1">
    <source>
        <dbReference type="EMBL" id="KAJ5483101.1"/>
    </source>
</evidence>
<gene>
    <name evidence="1" type="ORF">N7539_006547</name>
</gene>
<dbReference type="RefSeq" id="XP_056789073.1">
    <property type="nucleotide sequence ID" value="XM_056936149.1"/>
</dbReference>
<accession>A0A9X0BT53</accession>
<reference evidence="1" key="1">
    <citation type="submission" date="2022-12" db="EMBL/GenBank/DDBJ databases">
        <authorList>
            <person name="Petersen C."/>
        </authorList>
    </citation>
    <scope>NUCLEOTIDE SEQUENCE</scope>
    <source>
        <strain evidence="1">IBT 30728</strain>
    </source>
</reference>
<dbReference type="GeneID" id="81626398"/>
<protein>
    <submittedName>
        <fullName evidence="1">Uncharacterized protein</fullName>
    </submittedName>
</protein>